<comment type="subcellular location">
    <subcellularLocation>
        <location evidence="1">Cell membrane</location>
        <topology evidence="1">Multi-pass membrane protein</topology>
    </subcellularLocation>
</comment>
<dbReference type="AlphaFoldDB" id="A0AAW1TWW9"/>
<feature type="transmembrane region" description="Helical" evidence="8">
    <location>
        <begin position="17"/>
        <end position="38"/>
    </location>
</feature>
<evidence type="ECO:0000256" key="1">
    <source>
        <dbReference type="ARBA" id="ARBA00004651"/>
    </source>
</evidence>
<dbReference type="Gene3D" id="1.20.1250.20">
    <property type="entry name" value="MFS general substrate transporter like domains"/>
    <property type="match status" value="1"/>
</dbReference>
<evidence type="ECO:0000256" key="5">
    <source>
        <dbReference type="ARBA" id="ARBA00022692"/>
    </source>
</evidence>
<dbReference type="PROSITE" id="PS00216">
    <property type="entry name" value="SUGAR_TRANSPORT_1"/>
    <property type="match status" value="1"/>
</dbReference>
<evidence type="ECO:0000256" key="3">
    <source>
        <dbReference type="ARBA" id="ARBA00022475"/>
    </source>
</evidence>
<accession>A0AAW1TWW9</accession>
<dbReference type="Proteomes" id="UP001431783">
    <property type="component" value="Unassembled WGS sequence"/>
</dbReference>
<dbReference type="InterPro" id="IPR036259">
    <property type="entry name" value="MFS_trans_sf"/>
</dbReference>
<feature type="domain" description="Major facilitator superfamily (MFS) profile" evidence="9">
    <location>
        <begin position="19"/>
        <end position="395"/>
    </location>
</feature>
<keyword evidence="7 8" id="KW-0472">Membrane</keyword>
<feature type="transmembrane region" description="Helical" evidence="8">
    <location>
        <begin position="320"/>
        <end position="342"/>
    </location>
</feature>
<keyword evidence="6 8" id="KW-1133">Transmembrane helix</keyword>
<evidence type="ECO:0000256" key="4">
    <source>
        <dbReference type="ARBA" id="ARBA00022597"/>
    </source>
</evidence>
<dbReference type="InterPro" id="IPR020846">
    <property type="entry name" value="MFS_dom"/>
</dbReference>
<feature type="transmembrane region" description="Helical" evidence="8">
    <location>
        <begin position="148"/>
        <end position="169"/>
    </location>
</feature>
<feature type="transmembrane region" description="Helical" evidence="8">
    <location>
        <begin position="260"/>
        <end position="281"/>
    </location>
</feature>
<proteinExistence type="predicted"/>
<evidence type="ECO:0000259" key="9">
    <source>
        <dbReference type="PROSITE" id="PS50850"/>
    </source>
</evidence>
<keyword evidence="3" id="KW-1003">Cell membrane</keyword>
<evidence type="ECO:0000313" key="10">
    <source>
        <dbReference type="EMBL" id="KAK9876086.1"/>
    </source>
</evidence>
<feature type="transmembrane region" description="Helical" evidence="8">
    <location>
        <begin position="90"/>
        <end position="109"/>
    </location>
</feature>
<comment type="caution">
    <text evidence="10">The sequence shown here is derived from an EMBL/GenBank/DDBJ whole genome shotgun (WGS) entry which is preliminary data.</text>
</comment>
<keyword evidence="5 8" id="KW-0812">Transmembrane</keyword>
<evidence type="ECO:0000256" key="6">
    <source>
        <dbReference type="ARBA" id="ARBA00022989"/>
    </source>
</evidence>
<dbReference type="PANTHER" id="PTHR48021:SF46">
    <property type="entry name" value="MAJOR FACILITATOR SUPERFAMILY (MFS) PROFILE DOMAIN-CONTAINING PROTEIN"/>
    <property type="match status" value="1"/>
</dbReference>
<dbReference type="InterPro" id="IPR005828">
    <property type="entry name" value="MFS_sugar_transport-like"/>
</dbReference>
<keyword evidence="11" id="KW-1185">Reference proteome</keyword>
<dbReference type="SUPFAM" id="SSF103473">
    <property type="entry name" value="MFS general substrate transporter"/>
    <property type="match status" value="1"/>
</dbReference>
<dbReference type="GO" id="GO:0022857">
    <property type="term" value="F:transmembrane transporter activity"/>
    <property type="evidence" value="ECO:0007669"/>
    <property type="project" value="InterPro"/>
</dbReference>
<protein>
    <recommendedName>
        <fullName evidence="9">Major facilitator superfamily (MFS) profile domain-containing protein</fullName>
    </recommendedName>
</protein>
<name>A0AAW1TWW9_9CUCU</name>
<feature type="transmembrane region" description="Helical" evidence="8">
    <location>
        <begin position="175"/>
        <end position="193"/>
    </location>
</feature>
<dbReference type="FunFam" id="1.20.1250.20:FF:000218">
    <property type="entry name" value="facilitated trehalose transporter Tret1"/>
    <property type="match status" value="1"/>
</dbReference>
<evidence type="ECO:0000256" key="7">
    <source>
        <dbReference type="ARBA" id="ARBA00023136"/>
    </source>
</evidence>
<feature type="transmembrane region" description="Helical" evidence="8">
    <location>
        <begin position="115"/>
        <end position="136"/>
    </location>
</feature>
<dbReference type="EMBL" id="JARQZJ010000035">
    <property type="protein sequence ID" value="KAK9876086.1"/>
    <property type="molecule type" value="Genomic_DNA"/>
</dbReference>
<feature type="transmembrane region" description="Helical" evidence="8">
    <location>
        <begin position="58"/>
        <end position="81"/>
    </location>
</feature>
<gene>
    <name evidence="10" type="ORF">WA026_011194</name>
</gene>
<dbReference type="Pfam" id="PF00083">
    <property type="entry name" value="Sugar_tr"/>
    <property type="match status" value="1"/>
</dbReference>
<reference evidence="10 11" key="1">
    <citation type="submission" date="2023-03" db="EMBL/GenBank/DDBJ databases">
        <title>Genome insight into feeding habits of ladybird beetles.</title>
        <authorList>
            <person name="Li H.-S."/>
            <person name="Huang Y.-H."/>
            <person name="Pang H."/>
        </authorList>
    </citation>
    <scope>NUCLEOTIDE SEQUENCE [LARGE SCALE GENOMIC DNA]</scope>
    <source>
        <strain evidence="10">SYSU_2023b</strain>
        <tissue evidence="10">Whole body</tissue>
    </source>
</reference>
<dbReference type="GO" id="GO:0005886">
    <property type="term" value="C:plasma membrane"/>
    <property type="evidence" value="ECO:0007669"/>
    <property type="project" value="UniProtKB-SubCell"/>
</dbReference>
<evidence type="ECO:0000256" key="2">
    <source>
        <dbReference type="ARBA" id="ARBA00022448"/>
    </source>
</evidence>
<keyword evidence="2" id="KW-0813">Transport</keyword>
<dbReference type="InterPro" id="IPR005829">
    <property type="entry name" value="Sugar_transporter_CS"/>
</dbReference>
<feature type="transmembrane region" description="Helical" evidence="8">
    <location>
        <begin position="293"/>
        <end position="313"/>
    </location>
</feature>
<sequence length="395" mass="44417">MFFTLYAAEDGSTFNEYLSVITACILSFLSGIHAGWTSPYIPKLLNSEDYPFKISNEAASYIAIFGPIGDVFGAVLSMVLVDRIGRRNSLIILGTPMLFSSLLIYFSYLSPAFLYIARLCGGISFGTVSSIITMYNSEISRPSIRGKSGVIVVFLYTPGVIVVNVFGNYFTMYEMAIFSAAVSVFFLYTFLQIPETPYYLLMKGKLEAAEKSLRFFRRIQNVEEELQILILVVQRQLSESRKFKDIFVIEHNRRALSLMFFGRIIQQMTGGMAFLMYAQYLLAESSDFMQPQFAVLVISLLQTFVTPFCGYCADRFGRVPLLTFPTAACSVCLILLGVYFSLKDYPNLSLPVFCPVLFLGLFFINYQFGLCSILSIVLGELFSTLLNQKPFVLST</sequence>
<dbReference type="PANTHER" id="PTHR48021">
    <property type="match status" value="1"/>
</dbReference>
<evidence type="ECO:0000256" key="8">
    <source>
        <dbReference type="SAM" id="Phobius"/>
    </source>
</evidence>
<evidence type="ECO:0000313" key="11">
    <source>
        <dbReference type="Proteomes" id="UP001431783"/>
    </source>
</evidence>
<dbReference type="PROSITE" id="PS50850">
    <property type="entry name" value="MFS"/>
    <property type="match status" value="1"/>
</dbReference>
<dbReference type="InterPro" id="IPR050549">
    <property type="entry name" value="MFS_Trehalose_Transporter"/>
</dbReference>
<organism evidence="10 11">
    <name type="scientific">Henosepilachna vigintioctopunctata</name>
    <dbReference type="NCBI Taxonomy" id="420089"/>
    <lineage>
        <taxon>Eukaryota</taxon>
        <taxon>Metazoa</taxon>
        <taxon>Ecdysozoa</taxon>
        <taxon>Arthropoda</taxon>
        <taxon>Hexapoda</taxon>
        <taxon>Insecta</taxon>
        <taxon>Pterygota</taxon>
        <taxon>Neoptera</taxon>
        <taxon>Endopterygota</taxon>
        <taxon>Coleoptera</taxon>
        <taxon>Polyphaga</taxon>
        <taxon>Cucujiformia</taxon>
        <taxon>Coccinelloidea</taxon>
        <taxon>Coccinellidae</taxon>
        <taxon>Epilachninae</taxon>
        <taxon>Epilachnini</taxon>
        <taxon>Henosepilachna</taxon>
    </lineage>
</organism>
<keyword evidence="4" id="KW-0762">Sugar transport</keyword>